<evidence type="ECO:0000313" key="3">
    <source>
        <dbReference type="Proteomes" id="UP000777002"/>
    </source>
</evidence>
<dbReference type="RefSeq" id="WP_205049883.1">
    <property type="nucleotide sequence ID" value="NZ_JACJKX010000004.1"/>
</dbReference>
<feature type="transmembrane region" description="Helical" evidence="1">
    <location>
        <begin position="50"/>
        <end position="68"/>
    </location>
</feature>
<feature type="transmembrane region" description="Helical" evidence="1">
    <location>
        <begin position="118"/>
        <end position="136"/>
    </location>
</feature>
<keyword evidence="1" id="KW-0812">Transmembrane</keyword>
<feature type="transmembrane region" description="Helical" evidence="1">
    <location>
        <begin position="88"/>
        <end position="106"/>
    </location>
</feature>
<keyword evidence="1" id="KW-1133">Transmembrane helix</keyword>
<evidence type="ECO:0000256" key="1">
    <source>
        <dbReference type="SAM" id="Phobius"/>
    </source>
</evidence>
<protein>
    <submittedName>
        <fullName evidence="2">DUF2569 family protein</fullName>
    </submittedName>
</protein>
<dbReference type="Proteomes" id="UP000777002">
    <property type="component" value="Unassembled WGS sequence"/>
</dbReference>
<feature type="transmembrane region" description="Helical" evidence="1">
    <location>
        <begin position="6"/>
        <end position="29"/>
    </location>
</feature>
<name>A0ABS2GTK9_9BURK</name>
<reference evidence="2 3" key="1">
    <citation type="journal article" date="2021" name="Sci. Rep.">
        <title>The distribution of antibiotic resistance genes in chicken gut microbiota commensals.</title>
        <authorList>
            <person name="Juricova H."/>
            <person name="Matiasovicova J."/>
            <person name="Kubasova T."/>
            <person name="Cejkova D."/>
            <person name="Rychlik I."/>
        </authorList>
    </citation>
    <scope>NUCLEOTIDE SEQUENCE [LARGE SCALE GENOMIC DNA]</scope>
    <source>
        <strain evidence="2 3">An562</strain>
    </source>
</reference>
<organism evidence="2 3">
    <name type="scientific">Parasutterella secunda</name>
    <dbReference type="NCBI Taxonomy" id="626947"/>
    <lineage>
        <taxon>Bacteria</taxon>
        <taxon>Pseudomonadati</taxon>
        <taxon>Pseudomonadota</taxon>
        <taxon>Betaproteobacteria</taxon>
        <taxon>Burkholderiales</taxon>
        <taxon>Sutterellaceae</taxon>
        <taxon>Parasutterella</taxon>
    </lineage>
</organism>
<comment type="caution">
    <text evidence="2">The sequence shown here is derived from an EMBL/GenBank/DDBJ whole genome shotgun (WGS) entry which is preliminary data.</text>
</comment>
<gene>
    <name evidence="2" type="ORF">H5985_03230</name>
</gene>
<keyword evidence="1" id="KW-0472">Membrane</keyword>
<keyword evidence="3" id="KW-1185">Reference proteome</keyword>
<proteinExistence type="predicted"/>
<sequence length="202" mass="22332">MISQFFSFEVMVAIAILAILTACPTYFIYVWAKTKPAARPIPHFPHGVNGWLLIFVATVVLSIITTAIDAMNTLSLMSESGVTNWAVISPSIVIIGLFVYCLYIIARKRDASVVKQTIVILWVVGPISLILLYFFFDASVSNQTVVRACLYAAIWTLYFLFSKRVACTYGTKAVDTYVNLAVEIAGSKKAQKAKEAKSKKTK</sequence>
<feature type="transmembrane region" description="Helical" evidence="1">
    <location>
        <begin position="142"/>
        <end position="161"/>
    </location>
</feature>
<dbReference type="InterPro" id="IPR019690">
    <property type="entry name" value="DUF2569"/>
</dbReference>
<accession>A0ABS2GTK9</accession>
<dbReference type="EMBL" id="JACJKX010000004">
    <property type="protein sequence ID" value="MBM6928284.1"/>
    <property type="molecule type" value="Genomic_DNA"/>
</dbReference>
<evidence type="ECO:0000313" key="2">
    <source>
        <dbReference type="EMBL" id="MBM6928284.1"/>
    </source>
</evidence>
<dbReference type="Pfam" id="PF10754">
    <property type="entry name" value="DUF2569"/>
    <property type="match status" value="1"/>
</dbReference>